<reference evidence="1 2" key="1">
    <citation type="submission" date="2020-08" db="EMBL/GenBank/DDBJ databases">
        <title>Sequencing the genomes of 1000 actinobacteria strains.</title>
        <authorList>
            <person name="Klenk H.-P."/>
        </authorList>
    </citation>
    <scope>NUCLEOTIDE SEQUENCE [LARGE SCALE GENOMIC DNA]</scope>
    <source>
        <strain evidence="1 2">DSM 22826</strain>
    </source>
</reference>
<protein>
    <submittedName>
        <fullName evidence="1">CRISPR-associated protein Cas2</fullName>
    </submittedName>
</protein>
<dbReference type="EMBL" id="JACHVS010000002">
    <property type="protein sequence ID" value="MBB2997489.1"/>
    <property type="molecule type" value="Genomic_DNA"/>
</dbReference>
<name>A0A839QML2_9MICC</name>
<comment type="caution">
    <text evidence="1">The sequence shown here is derived from an EMBL/GenBank/DDBJ whole genome shotgun (WGS) entry which is preliminary data.</text>
</comment>
<evidence type="ECO:0000313" key="1">
    <source>
        <dbReference type="EMBL" id="MBB2997489.1"/>
    </source>
</evidence>
<keyword evidence="2" id="KW-1185">Reference proteome</keyword>
<dbReference type="Gene3D" id="3.30.70.240">
    <property type="match status" value="1"/>
</dbReference>
<dbReference type="Proteomes" id="UP000523000">
    <property type="component" value="Unassembled WGS sequence"/>
</dbReference>
<organism evidence="1 2">
    <name type="scientific">Paeniglutamicibacter cryotolerans</name>
    <dbReference type="NCBI Taxonomy" id="670079"/>
    <lineage>
        <taxon>Bacteria</taxon>
        <taxon>Bacillati</taxon>
        <taxon>Actinomycetota</taxon>
        <taxon>Actinomycetes</taxon>
        <taxon>Micrococcales</taxon>
        <taxon>Micrococcaceae</taxon>
        <taxon>Paeniglutamicibacter</taxon>
    </lineage>
</organism>
<proteinExistence type="predicted"/>
<dbReference type="RefSeq" id="WP_183513036.1">
    <property type="nucleotide sequence ID" value="NZ_BAABGK010000012.1"/>
</dbReference>
<dbReference type="NCBIfam" id="TIGR01873">
    <property type="entry name" value="cas_CT1978"/>
    <property type="match status" value="1"/>
</dbReference>
<gene>
    <name evidence="1" type="ORF">E9229_003736</name>
</gene>
<dbReference type="Pfam" id="PF09707">
    <property type="entry name" value="Cas_Cas2CT1978"/>
    <property type="match status" value="1"/>
</dbReference>
<dbReference type="InterPro" id="IPR010152">
    <property type="entry name" value="CRISPR-assoc_prot_Cas2_sub"/>
</dbReference>
<evidence type="ECO:0000313" key="2">
    <source>
        <dbReference type="Proteomes" id="UP000523000"/>
    </source>
</evidence>
<sequence length="138" mass="15488">MMVLVLSSCPPGLRGFLSRWLLEVSAGVFAGTVSARIRDSIWAEVKVLCKDGRAILIHPARNEQRLEFKVHRHKWGVKDFDGVKLIARPRADSISPKPLVLESTEHADLESQPAAVADDMGLRVGWSNMSKYRRGNRR</sequence>
<accession>A0A839QML2</accession>
<dbReference type="AlphaFoldDB" id="A0A839QML2"/>